<dbReference type="GO" id="GO:0008757">
    <property type="term" value="F:S-adenosylmethionine-dependent methyltransferase activity"/>
    <property type="evidence" value="ECO:0007669"/>
    <property type="project" value="InterPro"/>
</dbReference>
<sequence>MTKSINHHLIPDTQHYRQTDTFTATGMSTPPSPFRDLTFPANVYAHALSLQEDKATDLHYGLFENDKTSLSTAQQFSTNLLMARLPLPPCRILQVDVGLGTTFSLLRQHGYDVHGITADTQQLKYIQKSLGPEASVSHHSLETYTAEPGSFDAVLFQESAQYIEPLLIFEKAMNLLTLSGDLIIIDEFALKYDSVGISRLHLLQDIIELAGRFGFKLLEHLDLSTMAAPTLDHLLRMTTTHRRSLLQDLALNTEQLQQLDESNRNYRNQYASGHHGYALLHFRKKSLPKWRLQLLGKNHIPAMLGLFKDTFHHDMTPATWQWKYGSNLSHQVGAWLGDKLIAHYGGVGRKILFFGQLQMAVQICDVMVDTSERGILTRRGPFFLTTATFLERFIGYGKPYLVGFGFPNERHMKIAERHGLYATVGRMTEFSWSTRSRFPLWGTRLHLISHDQTSLTKATVNQCWQRMAKDLQNAIAGVRDWEYVLHRYLNHPQQRYQVILVKSRFSPRARGILVLRFDPEGCEILDLIAPLAEIPLLITHARRLAGLQGAARVFCRITENFARHFAVTGGTQQSVNIHIPANTWSDGPSSETLKDRWWLMSGDKDFR</sequence>
<dbReference type="SUPFAM" id="SSF53335">
    <property type="entry name" value="S-adenosyl-L-methionine-dependent methyltransferases"/>
    <property type="match status" value="1"/>
</dbReference>
<feature type="domain" description="Methyltransferase type 11" evidence="1">
    <location>
        <begin position="96"/>
        <end position="184"/>
    </location>
</feature>
<dbReference type="STRING" id="42354.SAMN05216333_10895"/>
<reference evidence="3" key="1">
    <citation type="submission" date="2016-10" db="EMBL/GenBank/DDBJ databases">
        <authorList>
            <person name="Varghese N."/>
            <person name="Submissions S."/>
        </authorList>
    </citation>
    <scope>NUCLEOTIDE SEQUENCE [LARGE SCALE GENOMIC DNA]</scope>
    <source>
        <strain evidence="3">Nm76</strain>
    </source>
</reference>
<dbReference type="InterPro" id="IPR016181">
    <property type="entry name" value="Acyl_CoA_acyltransferase"/>
</dbReference>
<name>A0A1H8NZU1_9PROT</name>
<accession>A0A1H8NZU1</accession>
<dbReference type="SUPFAM" id="SSF55729">
    <property type="entry name" value="Acyl-CoA N-acyltransferases (Nat)"/>
    <property type="match status" value="1"/>
</dbReference>
<evidence type="ECO:0000313" key="3">
    <source>
        <dbReference type="Proteomes" id="UP000198814"/>
    </source>
</evidence>
<dbReference type="Pfam" id="PF08241">
    <property type="entry name" value="Methyltransf_11"/>
    <property type="match status" value="1"/>
</dbReference>
<dbReference type="InterPro" id="IPR029063">
    <property type="entry name" value="SAM-dependent_MTases_sf"/>
</dbReference>
<dbReference type="Proteomes" id="UP000198814">
    <property type="component" value="Unassembled WGS sequence"/>
</dbReference>
<dbReference type="OrthoDB" id="8542820at2"/>
<keyword evidence="3" id="KW-1185">Reference proteome</keyword>
<organism evidence="2 3">
    <name type="scientific">Nitrosomonas oligotropha</name>
    <dbReference type="NCBI Taxonomy" id="42354"/>
    <lineage>
        <taxon>Bacteria</taxon>
        <taxon>Pseudomonadati</taxon>
        <taxon>Pseudomonadota</taxon>
        <taxon>Betaproteobacteria</taxon>
        <taxon>Nitrosomonadales</taxon>
        <taxon>Nitrosomonadaceae</taxon>
        <taxon>Nitrosomonas</taxon>
    </lineage>
</organism>
<gene>
    <name evidence="2" type="ORF">SAMN05216333_10895</name>
</gene>
<dbReference type="EMBL" id="FODO01000008">
    <property type="protein sequence ID" value="SEO34883.1"/>
    <property type="molecule type" value="Genomic_DNA"/>
</dbReference>
<evidence type="ECO:0000313" key="2">
    <source>
        <dbReference type="EMBL" id="SEO34883.1"/>
    </source>
</evidence>
<protein>
    <submittedName>
        <fullName evidence="2">Cyclopropane fatty-acyl-phospholipid synthase</fullName>
    </submittedName>
</protein>
<evidence type="ECO:0000259" key="1">
    <source>
        <dbReference type="Pfam" id="PF08241"/>
    </source>
</evidence>
<dbReference type="AlphaFoldDB" id="A0A1H8NZU1"/>
<dbReference type="InterPro" id="IPR013216">
    <property type="entry name" value="Methyltransf_11"/>
</dbReference>
<proteinExistence type="predicted"/>
<dbReference type="Gene3D" id="3.40.50.150">
    <property type="entry name" value="Vaccinia Virus protein VP39"/>
    <property type="match status" value="1"/>
</dbReference>
<dbReference type="RefSeq" id="WP_090317600.1">
    <property type="nucleotide sequence ID" value="NZ_FNOE01000007.1"/>
</dbReference>